<keyword evidence="2 6" id="KW-0699">rRNA-binding</keyword>
<evidence type="ECO:0000313" key="10">
    <source>
        <dbReference type="Proteomes" id="UP000248706"/>
    </source>
</evidence>
<dbReference type="GO" id="GO:0019843">
    <property type="term" value="F:rRNA binding"/>
    <property type="evidence" value="ECO:0007669"/>
    <property type="project" value="UniProtKB-UniRule"/>
</dbReference>
<sequence>MFAVIKSGGRQFKVEVGETLEVNRLPVQEGTQIRISEVLLLADANRTVIGRPLVENASVLATVRQHARGDKIVVFKYKSKKRYRRRQGHRQEISILTIDDILLDGVSLVTGQTPTAAEQGTPLSGAALQPAAEEQGAAAETPAGASEEEGQARTRRRRRVRPQEGEASQASSEE</sequence>
<comment type="caution">
    <text evidence="9">The sequence shown here is derived from an EMBL/GenBank/DDBJ whole genome shotgun (WGS) entry which is preliminary data.</text>
</comment>
<dbReference type="RefSeq" id="WP_112431003.1">
    <property type="nucleotide sequence ID" value="NZ_MCIF01000002.1"/>
</dbReference>
<dbReference type="InterPro" id="IPR028909">
    <property type="entry name" value="bL21-like"/>
</dbReference>
<dbReference type="EMBL" id="MCIF01000002">
    <property type="protein sequence ID" value="RAQ96984.1"/>
    <property type="molecule type" value="Genomic_DNA"/>
</dbReference>
<evidence type="ECO:0000256" key="7">
    <source>
        <dbReference type="RuleBase" id="RU000562"/>
    </source>
</evidence>
<gene>
    <name evidence="6" type="primary">rplU</name>
    <name evidence="9" type="ORF">A4R35_15710</name>
</gene>
<comment type="similarity">
    <text evidence="1 6 7">Belongs to the bacterial ribosomal protein bL21 family.</text>
</comment>
<comment type="subunit">
    <text evidence="6">Part of the 50S ribosomal subunit. Contacts protein L20.</text>
</comment>
<dbReference type="OrthoDB" id="9813334at2"/>
<feature type="compositionally biased region" description="Low complexity" evidence="8">
    <location>
        <begin position="165"/>
        <end position="174"/>
    </location>
</feature>
<dbReference type="SUPFAM" id="SSF141091">
    <property type="entry name" value="L21p-like"/>
    <property type="match status" value="1"/>
</dbReference>
<feature type="compositionally biased region" description="Low complexity" evidence="8">
    <location>
        <begin position="125"/>
        <end position="145"/>
    </location>
</feature>
<evidence type="ECO:0000313" key="9">
    <source>
        <dbReference type="EMBL" id="RAQ96984.1"/>
    </source>
</evidence>
<evidence type="ECO:0000256" key="3">
    <source>
        <dbReference type="ARBA" id="ARBA00022884"/>
    </source>
</evidence>
<evidence type="ECO:0000256" key="8">
    <source>
        <dbReference type="SAM" id="MobiDB-lite"/>
    </source>
</evidence>
<accession>A0A328VPA9</accession>
<dbReference type="Proteomes" id="UP000248706">
    <property type="component" value="Unassembled WGS sequence"/>
</dbReference>
<keyword evidence="10" id="KW-1185">Reference proteome</keyword>
<keyword evidence="4 6" id="KW-0689">Ribosomal protein</keyword>
<dbReference type="HAMAP" id="MF_01363">
    <property type="entry name" value="Ribosomal_bL21"/>
    <property type="match status" value="1"/>
</dbReference>
<evidence type="ECO:0000256" key="2">
    <source>
        <dbReference type="ARBA" id="ARBA00022730"/>
    </source>
</evidence>
<evidence type="ECO:0000256" key="1">
    <source>
        <dbReference type="ARBA" id="ARBA00008563"/>
    </source>
</evidence>
<dbReference type="GO" id="GO:0006412">
    <property type="term" value="P:translation"/>
    <property type="evidence" value="ECO:0007669"/>
    <property type="project" value="UniProtKB-UniRule"/>
</dbReference>
<keyword evidence="3 6" id="KW-0694">RNA-binding</keyword>
<dbReference type="PANTHER" id="PTHR21349:SF0">
    <property type="entry name" value="LARGE RIBOSOMAL SUBUNIT PROTEIN BL21M"/>
    <property type="match status" value="1"/>
</dbReference>
<reference evidence="9 10" key="1">
    <citation type="submission" date="2016-08" db="EMBL/GenBank/DDBJ databases">
        <title>Analysis of Carbohydrate Active Enzymes in Thermogemmatispora T81 Reveals Carbohydrate Degradation Ability.</title>
        <authorList>
            <person name="Tomazini A."/>
            <person name="Lal S."/>
            <person name="Stott M."/>
            <person name="Henrissat B."/>
            <person name="Polikarpov I."/>
            <person name="Sparling R."/>
            <person name="Levin D.B."/>
        </authorList>
    </citation>
    <scope>NUCLEOTIDE SEQUENCE [LARGE SCALE GENOMIC DNA]</scope>
    <source>
        <strain evidence="9 10">T81</strain>
    </source>
</reference>
<dbReference type="PROSITE" id="PS01169">
    <property type="entry name" value="RIBOSOMAL_L21"/>
    <property type="match status" value="1"/>
</dbReference>
<comment type="function">
    <text evidence="6 7">This protein binds to 23S rRNA in the presence of protein L20.</text>
</comment>
<dbReference type="InterPro" id="IPR018258">
    <property type="entry name" value="Ribosomal_bL21_CS"/>
</dbReference>
<evidence type="ECO:0000256" key="4">
    <source>
        <dbReference type="ARBA" id="ARBA00022980"/>
    </source>
</evidence>
<protein>
    <recommendedName>
        <fullName evidence="6">Large ribosomal subunit protein bL21</fullName>
    </recommendedName>
</protein>
<dbReference type="NCBIfam" id="TIGR00061">
    <property type="entry name" value="L21"/>
    <property type="match status" value="1"/>
</dbReference>
<evidence type="ECO:0000256" key="5">
    <source>
        <dbReference type="ARBA" id="ARBA00023274"/>
    </source>
</evidence>
<evidence type="ECO:0000256" key="6">
    <source>
        <dbReference type="HAMAP-Rule" id="MF_01363"/>
    </source>
</evidence>
<dbReference type="InterPro" id="IPR036164">
    <property type="entry name" value="bL21-like_sf"/>
</dbReference>
<dbReference type="GO" id="GO:1990904">
    <property type="term" value="C:ribonucleoprotein complex"/>
    <property type="evidence" value="ECO:0007669"/>
    <property type="project" value="UniProtKB-KW"/>
</dbReference>
<feature type="region of interest" description="Disordered" evidence="8">
    <location>
        <begin position="115"/>
        <end position="174"/>
    </location>
</feature>
<dbReference type="InterPro" id="IPR001787">
    <property type="entry name" value="Ribosomal_bL21"/>
</dbReference>
<dbReference type="PANTHER" id="PTHR21349">
    <property type="entry name" value="50S RIBOSOMAL PROTEIN L21"/>
    <property type="match status" value="1"/>
</dbReference>
<dbReference type="AlphaFoldDB" id="A0A328VPA9"/>
<dbReference type="GO" id="GO:0005840">
    <property type="term" value="C:ribosome"/>
    <property type="evidence" value="ECO:0007669"/>
    <property type="project" value="UniProtKB-KW"/>
</dbReference>
<dbReference type="GO" id="GO:0005737">
    <property type="term" value="C:cytoplasm"/>
    <property type="evidence" value="ECO:0007669"/>
    <property type="project" value="UniProtKB-ARBA"/>
</dbReference>
<dbReference type="GO" id="GO:0003735">
    <property type="term" value="F:structural constituent of ribosome"/>
    <property type="evidence" value="ECO:0007669"/>
    <property type="project" value="InterPro"/>
</dbReference>
<name>A0A328VPA9_9CHLR</name>
<proteinExistence type="inferred from homology"/>
<keyword evidence="5 6" id="KW-0687">Ribonucleoprotein</keyword>
<organism evidence="9 10">
    <name type="scientific">Thermogemmatispora tikiterensis</name>
    <dbReference type="NCBI Taxonomy" id="1825093"/>
    <lineage>
        <taxon>Bacteria</taxon>
        <taxon>Bacillati</taxon>
        <taxon>Chloroflexota</taxon>
        <taxon>Ktedonobacteria</taxon>
        <taxon>Thermogemmatisporales</taxon>
        <taxon>Thermogemmatisporaceae</taxon>
        <taxon>Thermogemmatispora</taxon>
    </lineage>
</organism>
<dbReference type="Pfam" id="PF00829">
    <property type="entry name" value="Ribosomal_L21p"/>
    <property type="match status" value="1"/>
</dbReference>